<keyword evidence="8 11" id="KW-0067">ATP-binding</keyword>
<feature type="binding site" evidence="11">
    <location>
        <begin position="13"/>
        <end position="18"/>
    </location>
    <ligand>
        <name>ATP</name>
        <dbReference type="ChEBI" id="CHEBI:30616"/>
    </ligand>
</feature>
<dbReference type="PRINTS" id="PR01100">
    <property type="entry name" value="SHIKIMTKNASE"/>
</dbReference>
<keyword evidence="11" id="KW-0479">Metal-binding</keyword>
<keyword evidence="13" id="KW-1185">Reference proteome</keyword>
<comment type="cofactor">
    <cofactor evidence="11">
        <name>Mg(2+)</name>
        <dbReference type="ChEBI" id="CHEBI:18420"/>
    </cofactor>
    <text evidence="11">Binds 1 Mg(2+) ion per subunit.</text>
</comment>
<keyword evidence="5 11" id="KW-0808">Transferase</keyword>
<feature type="binding site" evidence="11">
    <location>
        <position position="138"/>
    </location>
    <ligand>
        <name>substrate</name>
    </ligand>
</feature>
<dbReference type="InterPro" id="IPR027417">
    <property type="entry name" value="P-loop_NTPase"/>
</dbReference>
<evidence type="ECO:0000256" key="10">
    <source>
        <dbReference type="ARBA" id="ARBA00048567"/>
    </source>
</evidence>
<comment type="similarity">
    <text evidence="2 11">Belongs to the shikimate kinase family.</text>
</comment>
<evidence type="ECO:0000256" key="8">
    <source>
        <dbReference type="ARBA" id="ARBA00022840"/>
    </source>
</evidence>
<evidence type="ECO:0000256" key="3">
    <source>
        <dbReference type="ARBA" id="ARBA00012154"/>
    </source>
</evidence>
<evidence type="ECO:0000313" key="12">
    <source>
        <dbReference type="EMBL" id="RKQ35546.1"/>
    </source>
</evidence>
<dbReference type="InterPro" id="IPR031322">
    <property type="entry name" value="Shikimate/glucono_kinase"/>
</dbReference>
<dbReference type="GO" id="GO:0004765">
    <property type="term" value="F:shikimate kinase activity"/>
    <property type="evidence" value="ECO:0007669"/>
    <property type="project" value="UniProtKB-UniRule"/>
</dbReference>
<dbReference type="RefSeq" id="WP_121203177.1">
    <property type="nucleotide sequence ID" value="NZ_RBZP01000002.1"/>
</dbReference>
<comment type="subcellular location">
    <subcellularLocation>
        <location evidence="11">Cytoplasm</location>
    </subcellularLocation>
</comment>
<comment type="caution">
    <text evidence="12">The sequence shown here is derived from an EMBL/GenBank/DDBJ whole genome shotgun (WGS) entry which is preliminary data.</text>
</comment>
<evidence type="ECO:0000256" key="9">
    <source>
        <dbReference type="ARBA" id="ARBA00023141"/>
    </source>
</evidence>
<dbReference type="AlphaFoldDB" id="A0A495AAJ2"/>
<organism evidence="12 13">
    <name type="scientific">Oceanobacillus halophilus</name>
    <dbReference type="NCBI Taxonomy" id="930130"/>
    <lineage>
        <taxon>Bacteria</taxon>
        <taxon>Bacillati</taxon>
        <taxon>Bacillota</taxon>
        <taxon>Bacilli</taxon>
        <taxon>Bacillales</taxon>
        <taxon>Bacillaceae</taxon>
        <taxon>Oceanobacillus</taxon>
    </lineage>
</organism>
<dbReference type="SUPFAM" id="SSF52540">
    <property type="entry name" value="P-loop containing nucleoside triphosphate hydrolases"/>
    <property type="match status" value="1"/>
</dbReference>
<dbReference type="Proteomes" id="UP000269301">
    <property type="component" value="Unassembled WGS sequence"/>
</dbReference>
<name>A0A495AAJ2_9BACI</name>
<comment type="caution">
    <text evidence="11">Lacks conserved residue(s) required for the propagation of feature annotation.</text>
</comment>
<feature type="binding site" evidence="11">
    <location>
        <position position="120"/>
    </location>
    <ligand>
        <name>ATP</name>
        <dbReference type="ChEBI" id="CHEBI:30616"/>
    </ligand>
</feature>
<sequence length="170" mass="19794">MVKKSIVLIGFMGVGKTTVGKEIARKLNRNFVDIDHVIEREFNMPTTEIFKEYGEETFRKKEKELIKRYTQHRKLVISVGGGAFLQEEVKYLCLSSAVVVFLNISWDTWKDRIYFLTRTRPNLQGKSIEEIKQLFIERQPIYKDHHIKIDTDNLNIGEAAYKVINALGTI</sequence>
<feature type="binding site" evidence="11">
    <location>
        <position position="17"/>
    </location>
    <ligand>
        <name>Mg(2+)</name>
        <dbReference type="ChEBI" id="CHEBI:18420"/>
    </ligand>
</feature>
<protein>
    <recommendedName>
        <fullName evidence="3 11">Shikimate kinase</fullName>
        <shortName evidence="11">SK</shortName>
        <ecNumber evidence="3 11">2.7.1.71</ecNumber>
    </recommendedName>
</protein>
<proteinExistence type="inferred from homology"/>
<dbReference type="HAMAP" id="MF_00109">
    <property type="entry name" value="Shikimate_kinase"/>
    <property type="match status" value="1"/>
</dbReference>
<keyword evidence="11" id="KW-0963">Cytoplasm</keyword>
<comment type="subunit">
    <text evidence="11">Monomer.</text>
</comment>
<dbReference type="InterPro" id="IPR023000">
    <property type="entry name" value="Shikimate_kinase_CS"/>
</dbReference>
<dbReference type="PROSITE" id="PS01128">
    <property type="entry name" value="SHIKIMATE_KINASE"/>
    <property type="match status" value="1"/>
</dbReference>
<dbReference type="PANTHER" id="PTHR21087">
    <property type="entry name" value="SHIKIMATE KINASE"/>
    <property type="match status" value="1"/>
</dbReference>
<feature type="binding site" evidence="11">
    <location>
        <position position="59"/>
    </location>
    <ligand>
        <name>substrate</name>
    </ligand>
</feature>
<comment type="function">
    <text evidence="11">Catalyzes the specific phosphorylation of the 3-hydroxyl group of shikimic acid using ATP as a cosubstrate.</text>
</comment>
<dbReference type="GO" id="GO:0008652">
    <property type="term" value="P:amino acid biosynthetic process"/>
    <property type="evidence" value="ECO:0007669"/>
    <property type="project" value="UniProtKB-KW"/>
</dbReference>
<gene>
    <name evidence="11" type="primary">aroK</name>
    <name evidence="12" type="ORF">D8M06_04510</name>
</gene>
<comment type="pathway">
    <text evidence="1 11">Metabolic intermediate biosynthesis; chorismate biosynthesis; chorismate from D-erythrose 4-phosphate and phosphoenolpyruvate: step 5/7.</text>
</comment>
<dbReference type="Pfam" id="PF01202">
    <property type="entry name" value="SKI"/>
    <property type="match status" value="1"/>
</dbReference>
<evidence type="ECO:0000256" key="4">
    <source>
        <dbReference type="ARBA" id="ARBA00022605"/>
    </source>
</evidence>
<dbReference type="GO" id="GO:0009073">
    <property type="term" value="P:aromatic amino acid family biosynthetic process"/>
    <property type="evidence" value="ECO:0007669"/>
    <property type="project" value="UniProtKB-KW"/>
</dbReference>
<dbReference type="PANTHER" id="PTHR21087:SF16">
    <property type="entry name" value="SHIKIMATE KINASE 1, CHLOROPLASTIC"/>
    <property type="match status" value="1"/>
</dbReference>
<dbReference type="EC" id="2.7.1.71" evidence="3 11"/>
<evidence type="ECO:0000313" key="13">
    <source>
        <dbReference type="Proteomes" id="UP000269301"/>
    </source>
</evidence>
<dbReference type="EMBL" id="RBZP01000002">
    <property type="protein sequence ID" value="RKQ35546.1"/>
    <property type="molecule type" value="Genomic_DNA"/>
</dbReference>
<dbReference type="InterPro" id="IPR000623">
    <property type="entry name" value="Shikimate_kinase/TSH1"/>
</dbReference>
<evidence type="ECO:0000256" key="1">
    <source>
        <dbReference type="ARBA" id="ARBA00004842"/>
    </source>
</evidence>
<keyword evidence="7 11" id="KW-0418">Kinase</keyword>
<dbReference type="OrthoDB" id="9800332at2"/>
<dbReference type="GO" id="GO:0005524">
    <property type="term" value="F:ATP binding"/>
    <property type="evidence" value="ECO:0007669"/>
    <property type="project" value="UniProtKB-UniRule"/>
</dbReference>
<keyword evidence="11" id="KW-0460">Magnesium</keyword>
<feature type="binding site" evidence="11">
    <location>
        <position position="81"/>
    </location>
    <ligand>
        <name>substrate</name>
    </ligand>
</feature>
<dbReference type="GO" id="GO:0009423">
    <property type="term" value="P:chorismate biosynthetic process"/>
    <property type="evidence" value="ECO:0007669"/>
    <property type="project" value="UniProtKB-UniRule"/>
</dbReference>
<evidence type="ECO:0000256" key="5">
    <source>
        <dbReference type="ARBA" id="ARBA00022679"/>
    </source>
</evidence>
<keyword evidence="6 11" id="KW-0547">Nucleotide-binding</keyword>
<dbReference type="UniPathway" id="UPA00053">
    <property type="reaction ID" value="UER00088"/>
</dbReference>
<dbReference type="GO" id="GO:0005829">
    <property type="term" value="C:cytosol"/>
    <property type="evidence" value="ECO:0007669"/>
    <property type="project" value="TreeGrafter"/>
</dbReference>
<evidence type="ECO:0000256" key="7">
    <source>
        <dbReference type="ARBA" id="ARBA00022777"/>
    </source>
</evidence>
<dbReference type="GO" id="GO:0000287">
    <property type="term" value="F:magnesium ion binding"/>
    <property type="evidence" value="ECO:0007669"/>
    <property type="project" value="UniProtKB-UniRule"/>
</dbReference>
<keyword evidence="4 11" id="KW-0028">Amino-acid biosynthesis</keyword>
<evidence type="ECO:0000256" key="6">
    <source>
        <dbReference type="ARBA" id="ARBA00022741"/>
    </source>
</evidence>
<feature type="binding site" evidence="11">
    <location>
        <position position="35"/>
    </location>
    <ligand>
        <name>substrate</name>
    </ligand>
</feature>
<keyword evidence="9 11" id="KW-0057">Aromatic amino acid biosynthesis</keyword>
<dbReference type="CDD" id="cd00464">
    <property type="entry name" value="SK"/>
    <property type="match status" value="1"/>
</dbReference>
<evidence type="ECO:0000256" key="2">
    <source>
        <dbReference type="ARBA" id="ARBA00006997"/>
    </source>
</evidence>
<dbReference type="Gene3D" id="3.40.50.300">
    <property type="entry name" value="P-loop containing nucleotide triphosphate hydrolases"/>
    <property type="match status" value="1"/>
</dbReference>
<accession>A0A495AAJ2</accession>
<reference evidence="12 13" key="1">
    <citation type="journal article" date="2016" name="Int. J. Syst. Evol. Microbiol.">
        <title>Oceanobacillus halophilus sp. nov., a novel moderately halophilic bacterium from a hypersaline lake.</title>
        <authorList>
            <person name="Amoozegar M.A."/>
            <person name="Bagheri M."/>
            <person name="Makhdoumi A."/>
            <person name="Nikou M.M."/>
            <person name="Fazeli S.A.S."/>
            <person name="Schumann P."/>
            <person name="Sproer C."/>
            <person name="Sanchez-Porro C."/>
            <person name="Ventosa A."/>
        </authorList>
    </citation>
    <scope>NUCLEOTIDE SEQUENCE [LARGE SCALE GENOMIC DNA]</scope>
    <source>
        <strain evidence="12 13">DSM 23996</strain>
    </source>
</reference>
<comment type="catalytic activity">
    <reaction evidence="10 11">
        <text>shikimate + ATP = 3-phosphoshikimate + ADP + H(+)</text>
        <dbReference type="Rhea" id="RHEA:13121"/>
        <dbReference type="ChEBI" id="CHEBI:15378"/>
        <dbReference type="ChEBI" id="CHEBI:30616"/>
        <dbReference type="ChEBI" id="CHEBI:36208"/>
        <dbReference type="ChEBI" id="CHEBI:145989"/>
        <dbReference type="ChEBI" id="CHEBI:456216"/>
        <dbReference type="EC" id="2.7.1.71"/>
    </reaction>
</comment>
<evidence type="ECO:0000256" key="11">
    <source>
        <dbReference type="HAMAP-Rule" id="MF_00109"/>
    </source>
</evidence>